<dbReference type="FunFam" id="2.130.10.10:FF:000645">
    <property type="entry name" value="Putative nuclear pore complex subunit Nup159"/>
    <property type="match status" value="1"/>
</dbReference>
<keyword evidence="3" id="KW-0539">Nucleus</keyword>
<dbReference type="Pfam" id="PF16755">
    <property type="entry name" value="Beta-prop_NUP159_NUP214"/>
    <property type="match status" value="1"/>
</dbReference>
<feature type="compositionally biased region" description="Basic and acidic residues" evidence="5">
    <location>
        <begin position="736"/>
        <end position="754"/>
    </location>
</feature>
<feature type="compositionally biased region" description="Polar residues" evidence="5">
    <location>
        <begin position="548"/>
        <end position="561"/>
    </location>
</feature>
<evidence type="ECO:0000256" key="1">
    <source>
        <dbReference type="ARBA" id="ARBA00004123"/>
    </source>
</evidence>
<feature type="compositionally biased region" description="Acidic residues" evidence="5">
    <location>
        <begin position="1016"/>
        <end position="1046"/>
    </location>
</feature>
<dbReference type="PANTHER" id="PTHR23193">
    <property type="entry name" value="NUCLEAR PORE COMPLEX PROTEIN NUP"/>
    <property type="match status" value="1"/>
</dbReference>
<dbReference type="OrthoDB" id="248320at2759"/>
<evidence type="ECO:0000256" key="4">
    <source>
        <dbReference type="SAM" id="Coils"/>
    </source>
</evidence>
<feature type="compositionally biased region" description="Polar residues" evidence="5">
    <location>
        <begin position="834"/>
        <end position="856"/>
    </location>
</feature>
<evidence type="ECO:0000313" key="8">
    <source>
        <dbReference type="Proteomes" id="UP000029964"/>
    </source>
</evidence>
<dbReference type="GO" id="GO:0008139">
    <property type="term" value="F:nuclear localization sequence binding"/>
    <property type="evidence" value="ECO:0007669"/>
    <property type="project" value="TreeGrafter"/>
</dbReference>
<evidence type="ECO:0000313" key="7">
    <source>
        <dbReference type="EMBL" id="KFH48089.1"/>
    </source>
</evidence>
<proteinExistence type="predicted"/>
<dbReference type="InterPro" id="IPR015943">
    <property type="entry name" value="WD40/YVTN_repeat-like_dom_sf"/>
</dbReference>
<dbReference type="GO" id="GO:0017056">
    <property type="term" value="F:structural constituent of nuclear pore"/>
    <property type="evidence" value="ECO:0007669"/>
    <property type="project" value="TreeGrafter"/>
</dbReference>
<feature type="coiled-coil region" evidence="4">
    <location>
        <begin position="1313"/>
        <end position="1340"/>
    </location>
</feature>
<dbReference type="HOGENOM" id="CLU_003852_0_0_1"/>
<feature type="compositionally biased region" description="Low complexity" evidence="5">
    <location>
        <begin position="947"/>
        <end position="958"/>
    </location>
</feature>
<dbReference type="PANTHER" id="PTHR23193:SF23">
    <property type="entry name" value="NUCLEAR PORE COMPLEX PROTEIN NUP153"/>
    <property type="match status" value="1"/>
</dbReference>
<accession>A0A086TFF7</accession>
<sequence>MAFGFGNAANTLGGGSAGAVNSGPDLETIETEELGFLAIAGDSKVRLTTSWDALPSPTSSLLGIASRKGLVAAAGPDQITIATTESVRKGFEAPKDGDTDIRSFEPQLKLPMPMRVSQLAFTADENYLILSAESGGGLAVYEVQSLLSGSTNSAFELSTNGESLRVLAPNPTAEKAELCAIVTANGNLHMANLKERRLSDPLKSQVSCVSWSSKGKQLCAGLADGTIHQMTPEGEAKAEIPKPSTVGSHHVSSLLWLENHLWLAIYTAANDSPPSSIYHIITRQPPASFTFQKIADPVEPFVPEKIPHHSLLRIRDYPPDLQDLLLVSSSASTEVGLMSRSKKALASDKPADSITGVFTTTAMLDDTRRPTLPMTDSMEDSTPIGTALDLSSKEKVYKPIPSDEELNESPTPLPGLWVLTHEGLLCAWWLVYNDAVKQGAAYPGMAVAATSAAATTSSAPAAGSTTFGSAGGSAFGSTAAATPAFGSTSTPTPAFGASSQLGSKPSPWGAQTTPGTAAQTGGATFGQSSFGSSPAPSATAFGKPSAFGQPSQVGIRSSPWASGTGAAPAFGQSGFASFANRSQSGSPFGGSAQTSTQPAAAPTASSPSSGGFAGFASKGGFASVGTNSGSSVFGAPSKNSTSPFASSGSKDQPSIFSGGGNTSSSSFASAASNTGSSLFGGASKPAANPFASPSAEPSTSIFSASANADKKPPNPFAPKTEGKEKSSGGLFGSEPFKLESSFKPDPSAKDDNEKSSSGAGGSLFGSGFGSALDAASKNADVSPPPAPKDEEMDAEGSGEQTPQAKPQQSIFGSQTSPESTTPKTTPGPLRFGNAASTTPGSSIFGQPTPAATSSGSIFGAKTDSKPSGFGFFGQKKETPSADQEEAPLPPDTTSKLVYPLGDSSSSSAASNAYKTTPSKGDDAPLSPDPTTTTPKPALGEKIKQESPEPALAAEKPLPTDFVKVSRPSESAEDAPLPPDFTQAARPASPEEAPLPPDFLPPKQRTKAPSAVPAVPDSEDDESDLEEEEEEEEEDEGGEEEEEEEGSEGSGVDVAKDFSTQTSGLNVTPGFTPQSSFAGAESTTPMTAQGGQDRARPLFGEVSRNAPLFPRPNQASPRSPSPMRGAIPNRVLRSEATRSVSAPGMASQILGPSKPQSQLDNSLAQREKLSQAQDSFISQHRKLKERQELEETRPLVDEQDDGVQAVLASELKGTLTLDEFIAHAEPAPPAKDSIPSQVEAVYRDINSMIDTMGLNARSLKAFIKGHFENRDEDGRTKEDLEIPDDWVLCEIGDLGGVLDNEVYADLEDGQVRDLEGKLEACRELSRDMHRLRAKQEDLRKIITARMDPGQAEVTQSLPLSAEQATQQNELRREFANFSKLLAEAEEGLTLLKTRVASASGSSGARGTPVPTVEAVMRTISKMTAMIEKRSGDIDVLENQLRKVRLGPSSREGSPMVTPQPKKSVMFSPESTPSRNFRHSLAASIGSLGSPARATPPRKKVSGFSREEKSELMEKRARRQAVLGKLKGSVEKRGVHVWSMEDIE</sequence>
<dbReference type="STRING" id="857340.A0A086TFF7"/>
<dbReference type="Gene3D" id="2.130.10.10">
    <property type="entry name" value="YVTN repeat-like/Quinoprotein amine dehydrogenase"/>
    <property type="match status" value="1"/>
</dbReference>
<comment type="subcellular location">
    <subcellularLocation>
        <location evidence="1">Nucleus</location>
    </subcellularLocation>
</comment>
<dbReference type="InterPro" id="IPR026054">
    <property type="entry name" value="Nucleoporin"/>
</dbReference>
<feature type="compositionally biased region" description="Polar residues" evidence="5">
    <location>
        <begin position="1153"/>
        <end position="1169"/>
    </location>
</feature>
<dbReference type="GO" id="GO:0006606">
    <property type="term" value="P:protein import into nucleus"/>
    <property type="evidence" value="ECO:0007669"/>
    <property type="project" value="TreeGrafter"/>
</dbReference>
<dbReference type="GO" id="GO:0005643">
    <property type="term" value="C:nuclear pore"/>
    <property type="evidence" value="ECO:0007669"/>
    <property type="project" value="TreeGrafter"/>
</dbReference>
<feature type="compositionally biased region" description="Gly residues" evidence="5">
    <location>
        <begin position="758"/>
        <end position="768"/>
    </location>
</feature>
<feature type="compositionally biased region" description="Polar residues" evidence="5">
    <location>
        <begin position="1057"/>
        <end position="1089"/>
    </location>
</feature>
<feature type="compositionally biased region" description="Low complexity" evidence="5">
    <location>
        <begin position="662"/>
        <end position="677"/>
    </location>
</feature>
<dbReference type="InterPro" id="IPR039462">
    <property type="entry name" value="Nup159/Nup146_N"/>
</dbReference>
<feature type="region of interest" description="Disordered" evidence="5">
    <location>
        <begin position="485"/>
        <end position="566"/>
    </location>
</feature>
<dbReference type="Proteomes" id="UP000029964">
    <property type="component" value="Unassembled WGS sequence"/>
</dbReference>
<dbReference type="EMBL" id="JPKY01000005">
    <property type="protein sequence ID" value="KFH48089.1"/>
    <property type="molecule type" value="Genomic_DNA"/>
</dbReference>
<feature type="region of interest" description="Disordered" evidence="5">
    <location>
        <begin position="581"/>
        <end position="609"/>
    </location>
</feature>
<dbReference type="SUPFAM" id="SSF117289">
    <property type="entry name" value="Nucleoporin domain"/>
    <property type="match status" value="1"/>
</dbReference>
<feature type="region of interest" description="Disordered" evidence="5">
    <location>
        <begin position="1444"/>
        <end position="1510"/>
    </location>
</feature>
<feature type="region of interest" description="Disordered" evidence="5">
    <location>
        <begin position="626"/>
        <end position="1169"/>
    </location>
</feature>
<evidence type="ECO:0000256" key="3">
    <source>
        <dbReference type="ARBA" id="ARBA00023242"/>
    </source>
</evidence>
<reference evidence="8" key="1">
    <citation type="journal article" date="2014" name="Genome Announc.">
        <title>Genome sequence and annotation of Acremonium chrysogenum, producer of the beta-lactam antibiotic cephalosporin C.</title>
        <authorList>
            <person name="Terfehr D."/>
            <person name="Dahlmann T.A."/>
            <person name="Specht T."/>
            <person name="Zadra I."/>
            <person name="Kuernsteiner H."/>
            <person name="Kueck U."/>
        </authorList>
    </citation>
    <scope>NUCLEOTIDE SEQUENCE [LARGE SCALE GENOMIC DNA]</scope>
    <source>
        <strain evidence="8">ATCC 11550 / CBS 779.69 / DSM 880 / IAM 14645 / JCM 23072 / IMI 49137</strain>
    </source>
</reference>
<feature type="domain" description="Nucleoporin Nup159/Nup146 N-terminal" evidence="6">
    <location>
        <begin position="55"/>
        <end position="425"/>
    </location>
</feature>
<organism evidence="7 8">
    <name type="scientific">Hapsidospora chrysogenum (strain ATCC 11550 / CBS 779.69 / DSM 880 / IAM 14645 / JCM 23072 / IMI 49137)</name>
    <name type="common">Acremonium chrysogenum</name>
    <dbReference type="NCBI Taxonomy" id="857340"/>
    <lineage>
        <taxon>Eukaryota</taxon>
        <taxon>Fungi</taxon>
        <taxon>Dikarya</taxon>
        <taxon>Ascomycota</taxon>
        <taxon>Pezizomycotina</taxon>
        <taxon>Sordariomycetes</taxon>
        <taxon>Hypocreomycetidae</taxon>
        <taxon>Hypocreales</taxon>
        <taxon>Bionectriaceae</taxon>
        <taxon>Hapsidospora</taxon>
    </lineage>
</organism>
<evidence type="ECO:0000259" key="6">
    <source>
        <dbReference type="Pfam" id="PF16755"/>
    </source>
</evidence>
<keyword evidence="2" id="KW-0813">Transport</keyword>
<protein>
    <submittedName>
        <fullName evidence="7">Nucleoporin-like protein</fullName>
    </submittedName>
</protein>
<feature type="compositionally biased region" description="Polar residues" evidence="5">
    <location>
        <begin position="695"/>
        <end position="706"/>
    </location>
</feature>
<feature type="compositionally biased region" description="Low complexity" evidence="5">
    <location>
        <begin position="813"/>
        <end position="826"/>
    </location>
</feature>
<evidence type="ECO:0000256" key="5">
    <source>
        <dbReference type="SAM" id="MobiDB-lite"/>
    </source>
</evidence>
<feature type="compositionally biased region" description="Polar residues" evidence="5">
    <location>
        <begin position="798"/>
        <end position="812"/>
    </location>
</feature>
<name>A0A086TFF7_HAPC1</name>
<feature type="compositionally biased region" description="Low complexity" evidence="5">
    <location>
        <begin position="590"/>
        <end position="609"/>
    </location>
</feature>
<feature type="compositionally biased region" description="Low complexity" evidence="5">
    <location>
        <begin position="509"/>
        <end position="527"/>
    </location>
</feature>
<feature type="compositionally biased region" description="Low complexity" evidence="5">
    <location>
        <begin position="485"/>
        <end position="494"/>
    </location>
</feature>
<comment type="caution">
    <text evidence="7">The sequence shown here is derived from an EMBL/GenBank/DDBJ whole genome shotgun (WGS) entry which is preliminary data.</text>
</comment>
<evidence type="ECO:0000256" key="2">
    <source>
        <dbReference type="ARBA" id="ARBA00022448"/>
    </source>
</evidence>
<dbReference type="GO" id="GO:0006405">
    <property type="term" value="P:RNA export from nucleus"/>
    <property type="evidence" value="ECO:0007669"/>
    <property type="project" value="TreeGrafter"/>
</dbReference>
<feature type="compositionally biased region" description="Polar residues" evidence="5">
    <location>
        <begin position="626"/>
        <end position="655"/>
    </location>
</feature>
<keyword evidence="4" id="KW-0175">Coiled coil</keyword>
<gene>
    <name evidence="7" type="ORF">ACRE_009890</name>
</gene>
<keyword evidence="8" id="KW-1185">Reference proteome</keyword>